<evidence type="ECO:0000313" key="1">
    <source>
        <dbReference type="EMBL" id="MBI3127589.1"/>
    </source>
</evidence>
<gene>
    <name evidence="1" type="ORF">HYZ11_08305</name>
</gene>
<dbReference type="GO" id="GO:0006355">
    <property type="term" value="P:regulation of DNA-templated transcription"/>
    <property type="evidence" value="ECO:0007669"/>
    <property type="project" value="InterPro"/>
</dbReference>
<dbReference type="InterPro" id="IPR013321">
    <property type="entry name" value="Arc_rbn_hlx_hlx"/>
</dbReference>
<organism evidence="1 2">
    <name type="scientific">Tectimicrobiota bacterium</name>
    <dbReference type="NCBI Taxonomy" id="2528274"/>
    <lineage>
        <taxon>Bacteria</taxon>
        <taxon>Pseudomonadati</taxon>
        <taxon>Nitrospinota/Tectimicrobiota group</taxon>
        <taxon>Candidatus Tectimicrobiota</taxon>
    </lineage>
</organism>
<dbReference type="InterPro" id="IPR010985">
    <property type="entry name" value="Ribbon_hlx_hlx"/>
</dbReference>
<accession>A0A932HXM6</accession>
<dbReference type="AlphaFoldDB" id="A0A932HXM6"/>
<dbReference type="InterPro" id="IPR015354">
    <property type="entry name" value="DNA_partition_ParG"/>
</dbReference>
<proteinExistence type="predicted"/>
<dbReference type="Gene3D" id="1.10.1220.10">
    <property type="entry name" value="Met repressor-like"/>
    <property type="match status" value="1"/>
</dbReference>
<reference evidence="1" key="1">
    <citation type="submission" date="2020-07" db="EMBL/GenBank/DDBJ databases">
        <title>Huge and variable diversity of episymbiotic CPR bacteria and DPANN archaea in groundwater ecosystems.</title>
        <authorList>
            <person name="He C.Y."/>
            <person name="Keren R."/>
            <person name="Whittaker M."/>
            <person name="Farag I.F."/>
            <person name="Doudna J."/>
            <person name="Cate J.H.D."/>
            <person name="Banfield J.F."/>
        </authorList>
    </citation>
    <scope>NUCLEOTIDE SEQUENCE</scope>
    <source>
        <strain evidence="1">NC_groundwater_763_Ag_S-0.2um_68_21</strain>
    </source>
</reference>
<dbReference type="Pfam" id="PF09274">
    <property type="entry name" value="ParG"/>
    <property type="match status" value="1"/>
</dbReference>
<evidence type="ECO:0008006" key="3">
    <source>
        <dbReference type="Google" id="ProtNLM"/>
    </source>
</evidence>
<comment type="caution">
    <text evidence="1">The sequence shown here is derived from an EMBL/GenBank/DDBJ whole genome shotgun (WGS) entry which is preliminary data.</text>
</comment>
<evidence type="ECO:0000313" key="2">
    <source>
        <dbReference type="Proteomes" id="UP000782312"/>
    </source>
</evidence>
<sequence>MPETLADTPPEREEGPVAEKQLAIRIPEELHRRFRLECVRRGVSMRDVLEEAIRKFLAGKRGR</sequence>
<dbReference type="SUPFAM" id="SSF47598">
    <property type="entry name" value="Ribbon-helix-helix"/>
    <property type="match status" value="1"/>
</dbReference>
<protein>
    <recommendedName>
        <fullName evidence="3">Toxin-antitoxin system HicB family antitoxin</fullName>
    </recommendedName>
</protein>
<dbReference type="EMBL" id="JACPUR010000018">
    <property type="protein sequence ID" value="MBI3127589.1"/>
    <property type="molecule type" value="Genomic_DNA"/>
</dbReference>
<dbReference type="Proteomes" id="UP000782312">
    <property type="component" value="Unassembled WGS sequence"/>
</dbReference>
<name>A0A932HXM6_UNCTE</name>